<dbReference type="PANTHER" id="PTHR42894:SF1">
    <property type="entry name" value="N-(5'-PHOSPHORIBOSYL)ANTHRANILATE ISOMERASE"/>
    <property type="match status" value="1"/>
</dbReference>
<evidence type="ECO:0000256" key="2">
    <source>
        <dbReference type="ARBA" id="ARBA00004664"/>
    </source>
</evidence>
<dbReference type="Pfam" id="PF00697">
    <property type="entry name" value="PRAI"/>
    <property type="match status" value="1"/>
</dbReference>
<dbReference type="InterPro" id="IPR044643">
    <property type="entry name" value="TrpF_fam"/>
</dbReference>
<organism evidence="11 12">
    <name type="scientific">Parathermosynechococcus lividus PCC 6715</name>
    <dbReference type="NCBI Taxonomy" id="1917166"/>
    <lineage>
        <taxon>Bacteria</taxon>
        <taxon>Bacillati</taxon>
        <taxon>Cyanobacteriota</taxon>
        <taxon>Cyanophyceae</taxon>
        <taxon>Acaryochloridales</taxon>
        <taxon>Thermosynechococcaceae</taxon>
        <taxon>Parathermosynechococcus</taxon>
    </lineage>
</organism>
<sequence length="216" mass="23262">MAVKICGLTRAEQAVAIAQMGVSALGFICVPSSPRYIPPPAIAAITQQLPETVLTVAVVANPTLEALDSLIHRSNIKAVQLHGHESPAFCQQVQQHYPHVQIIKALRVKSKDTLESIPHYIPYVTRLLLDAYHPQQLGGTGTPFDWRLLQHLSIACPWWLAGGITPENCRQAIAQTHPHGIDLSSGVEVSPGIKDLGRVAALLKALGVDANPTPHS</sequence>
<proteinExistence type="inferred from homology"/>
<evidence type="ECO:0000256" key="7">
    <source>
        <dbReference type="ARBA" id="ARBA00023141"/>
    </source>
</evidence>
<dbReference type="InterPro" id="IPR011060">
    <property type="entry name" value="RibuloseP-bd_barrel"/>
</dbReference>
<evidence type="ECO:0000256" key="4">
    <source>
        <dbReference type="ARBA" id="ARBA00022272"/>
    </source>
</evidence>
<dbReference type="EC" id="5.3.1.24" evidence="3 9"/>
<dbReference type="InterPro" id="IPR001240">
    <property type="entry name" value="PRAI_dom"/>
</dbReference>
<gene>
    <name evidence="9" type="primary">trpF</name>
    <name evidence="11" type="ORF">BRW62_03725</name>
</gene>
<dbReference type="Gene3D" id="3.20.20.70">
    <property type="entry name" value="Aldolase class I"/>
    <property type="match status" value="1"/>
</dbReference>
<reference evidence="11 12" key="1">
    <citation type="submission" date="2016-11" db="EMBL/GenBank/DDBJ databases">
        <title>Complete genome sequence of thermophilic cyanobacteria strain Synechococcus sp. PCC6715.</title>
        <authorList>
            <person name="Tang J."/>
            <person name="Daroch M."/>
            <person name="Liang Y."/>
            <person name="Jiang D."/>
            <person name="Shah M."/>
        </authorList>
    </citation>
    <scope>NUCLEOTIDE SEQUENCE [LARGE SCALE GENOMIC DNA]</scope>
    <source>
        <strain evidence="11 12">PCC 6715</strain>
    </source>
</reference>
<comment type="pathway">
    <text evidence="2 9">Amino-acid biosynthesis; L-tryptophan biosynthesis; L-tryptophan from chorismate: step 3/5.</text>
</comment>
<dbReference type="CDD" id="cd00405">
    <property type="entry name" value="PRAI"/>
    <property type="match status" value="1"/>
</dbReference>
<dbReference type="KEGG" id="slw:BRW62_03725"/>
<protein>
    <recommendedName>
        <fullName evidence="4 9">N-(5'-phosphoribosyl)anthranilate isomerase</fullName>
        <shortName evidence="9">PRAI</shortName>
        <ecNumber evidence="3 9">5.3.1.24</ecNumber>
    </recommendedName>
</protein>
<evidence type="ECO:0000256" key="6">
    <source>
        <dbReference type="ARBA" id="ARBA00022822"/>
    </source>
</evidence>
<dbReference type="EMBL" id="CP018092">
    <property type="protein sequence ID" value="ATS19492.1"/>
    <property type="molecule type" value="Genomic_DNA"/>
</dbReference>
<comment type="similarity">
    <text evidence="9">Belongs to the TrpF family.</text>
</comment>
<keyword evidence="12" id="KW-1185">Reference proteome</keyword>
<dbReference type="InterPro" id="IPR013785">
    <property type="entry name" value="Aldolase_TIM"/>
</dbReference>
<feature type="domain" description="N-(5'phosphoribosyl) anthranilate isomerase (PRAI)" evidence="10">
    <location>
        <begin position="3"/>
        <end position="204"/>
    </location>
</feature>
<keyword evidence="6 9" id="KW-0822">Tryptophan biosynthesis</keyword>
<keyword evidence="5 9" id="KW-0028">Amino-acid biosynthesis</keyword>
<dbReference type="HAMAP" id="MF_00135">
    <property type="entry name" value="PRAI"/>
    <property type="match status" value="1"/>
</dbReference>
<evidence type="ECO:0000313" key="12">
    <source>
        <dbReference type="Proteomes" id="UP000231057"/>
    </source>
</evidence>
<dbReference type="PANTHER" id="PTHR42894">
    <property type="entry name" value="N-(5'-PHOSPHORIBOSYL)ANTHRANILATE ISOMERASE"/>
    <property type="match status" value="1"/>
</dbReference>
<accession>A0A2D2Q4T7</accession>
<evidence type="ECO:0000256" key="1">
    <source>
        <dbReference type="ARBA" id="ARBA00001164"/>
    </source>
</evidence>
<dbReference type="SUPFAM" id="SSF51366">
    <property type="entry name" value="Ribulose-phoshate binding barrel"/>
    <property type="match status" value="1"/>
</dbReference>
<keyword evidence="8 9" id="KW-0413">Isomerase</keyword>
<evidence type="ECO:0000256" key="5">
    <source>
        <dbReference type="ARBA" id="ARBA00022605"/>
    </source>
</evidence>
<evidence type="ECO:0000313" key="11">
    <source>
        <dbReference type="EMBL" id="ATS19492.1"/>
    </source>
</evidence>
<evidence type="ECO:0000259" key="10">
    <source>
        <dbReference type="Pfam" id="PF00697"/>
    </source>
</evidence>
<evidence type="ECO:0000256" key="3">
    <source>
        <dbReference type="ARBA" id="ARBA00012572"/>
    </source>
</evidence>
<dbReference type="NCBIfam" id="NF002298">
    <property type="entry name" value="PRK01222.1-4"/>
    <property type="match status" value="1"/>
</dbReference>
<dbReference type="GO" id="GO:0000162">
    <property type="term" value="P:L-tryptophan biosynthetic process"/>
    <property type="evidence" value="ECO:0007669"/>
    <property type="project" value="UniProtKB-UniRule"/>
</dbReference>
<evidence type="ECO:0000256" key="9">
    <source>
        <dbReference type="HAMAP-Rule" id="MF_00135"/>
    </source>
</evidence>
<dbReference type="GO" id="GO:0004640">
    <property type="term" value="F:phosphoribosylanthranilate isomerase activity"/>
    <property type="evidence" value="ECO:0007669"/>
    <property type="project" value="UniProtKB-UniRule"/>
</dbReference>
<name>A0A2D2Q4T7_PARLV</name>
<evidence type="ECO:0000256" key="8">
    <source>
        <dbReference type="ARBA" id="ARBA00023235"/>
    </source>
</evidence>
<reference evidence="12" key="2">
    <citation type="journal article" date="2022" name="Front. Microbiol.">
        <title>Comparative Genomic Analysis Revealed Distinct Molecular Components and Organization of CO2-Concentrating Mechanism in Thermophilic Cyanobacteria.</title>
        <authorList>
            <person name="Tang J."/>
            <person name="Zhou H."/>
            <person name="Yao D."/>
            <person name="Riaz S."/>
            <person name="You D."/>
            <person name="Klepacz-Smolka A."/>
            <person name="Daroch M."/>
        </authorList>
    </citation>
    <scope>NUCLEOTIDE SEQUENCE [LARGE SCALE GENOMIC DNA]</scope>
    <source>
        <strain evidence="12">PCC 6715</strain>
    </source>
</reference>
<dbReference type="UniPathway" id="UPA00035">
    <property type="reaction ID" value="UER00042"/>
</dbReference>
<keyword evidence="7 9" id="KW-0057">Aromatic amino acid biosynthesis</keyword>
<dbReference type="Proteomes" id="UP000231057">
    <property type="component" value="Chromosome"/>
</dbReference>
<comment type="catalytic activity">
    <reaction evidence="1 9">
        <text>N-(5-phospho-beta-D-ribosyl)anthranilate = 1-(2-carboxyphenylamino)-1-deoxy-D-ribulose 5-phosphate</text>
        <dbReference type="Rhea" id="RHEA:21540"/>
        <dbReference type="ChEBI" id="CHEBI:18277"/>
        <dbReference type="ChEBI" id="CHEBI:58613"/>
        <dbReference type="EC" id="5.3.1.24"/>
    </reaction>
</comment>
<dbReference type="AlphaFoldDB" id="A0A2D2Q4T7"/>